<evidence type="ECO:0000313" key="2">
    <source>
        <dbReference type="Proteomes" id="UP000694005"/>
    </source>
</evidence>
<evidence type="ECO:0000313" key="1">
    <source>
        <dbReference type="EMBL" id="CAG7870336.1"/>
    </source>
</evidence>
<dbReference type="AlphaFoldDB" id="A0A8D9D788"/>
<accession>A0A8D9D788</accession>
<feature type="non-terminal residue" evidence="1">
    <location>
        <position position="65"/>
    </location>
</feature>
<gene>
    <name evidence="1" type="ORF">BRAPAZ1V2_A06P25760.2</name>
</gene>
<sequence>MKLYMALKKKICSALISSILPSVHMSKTCYRPHHQLVFYKYTQVIRLWFQTQQLRVHPQLSLRGS</sequence>
<dbReference type="EMBL" id="LS974622">
    <property type="protein sequence ID" value="CAG7870336.1"/>
    <property type="molecule type" value="Genomic_DNA"/>
</dbReference>
<name>A0A8D9D788_BRACM</name>
<reference evidence="1 2" key="1">
    <citation type="submission" date="2021-07" db="EMBL/GenBank/DDBJ databases">
        <authorList>
            <consortium name="Genoscope - CEA"/>
            <person name="William W."/>
        </authorList>
    </citation>
    <scope>NUCLEOTIDE SEQUENCE [LARGE SCALE GENOMIC DNA]</scope>
</reference>
<dbReference type="Gramene" id="A06p25760.2_BraZ1">
    <property type="protein sequence ID" value="A06p25760.2_BraZ1.CDS.1"/>
    <property type="gene ID" value="A06g25760.2_BraZ1"/>
</dbReference>
<organism evidence="1 2">
    <name type="scientific">Brassica campestris</name>
    <name type="common">Field mustard</name>
    <dbReference type="NCBI Taxonomy" id="3711"/>
    <lineage>
        <taxon>Eukaryota</taxon>
        <taxon>Viridiplantae</taxon>
        <taxon>Streptophyta</taxon>
        <taxon>Embryophyta</taxon>
        <taxon>Tracheophyta</taxon>
        <taxon>Spermatophyta</taxon>
        <taxon>Magnoliopsida</taxon>
        <taxon>eudicotyledons</taxon>
        <taxon>Gunneridae</taxon>
        <taxon>Pentapetalae</taxon>
        <taxon>rosids</taxon>
        <taxon>malvids</taxon>
        <taxon>Brassicales</taxon>
        <taxon>Brassicaceae</taxon>
        <taxon>Brassiceae</taxon>
        <taxon>Brassica</taxon>
    </lineage>
</organism>
<proteinExistence type="predicted"/>
<dbReference type="Proteomes" id="UP000694005">
    <property type="component" value="Chromosome A06"/>
</dbReference>
<protein>
    <submittedName>
        <fullName evidence="1">Uncharacterized protein</fullName>
    </submittedName>
</protein>